<dbReference type="Gene3D" id="3.40.50.10140">
    <property type="entry name" value="Toll/interleukin-1 receptor homology (TIR) domain"/>
    <property type="match status" value="1"/>
</dbReference>
<dbReference type="Proteomes" id="UP000278180">
    <property type="component" value="Unassembled WGS sequence"/>
</dbReference>
<name>A0A3M5J4N0_PSESS</name>
<organism evidence="1 2">
    <name type="scientific">Pseudomonas savastanoi</name>
    <name type="common">Pseudomonas syringae pv. savastanoi</name>
    <dbReference type="NCBI Taxonomy" id="29438"/>
    <lineage>
        <taxon>Bacteria</taxon>
        <taxon>Pseudomonadati</taxon>
        <taxon>Pseudomonadota</taxon>
        <taxon>Gammaproteobacteria</taxon>
        <taxon>Pseudomonadales</taxon>
        <taxon>Pseudomonadaceae</taxon>
        <taxon>Pseudomonas</taxon>
    </lineage>
</organism>
<proteinExistence type="predicted"/>
<dbReference type="RefSeq" id="WP_259648627.1">
    <property type="nucleotide sequence ID" value="NZ_RBTE01000570.1"/>
</dbReference>
<feature type="non-terminal residue" evidence="1">
    <location>
        <position position="1"/>
    </location>
</feature>
<evidence type="ECO:0000313" key="1">
    <source>
        <dbReference type="EMBL" id="RMT18348.1"/>
    </source>
</evidence>
<gene>
    <name evidence="1" type="ORF">ALP51_03226</name>
</gene>
<comment type="caution">
    <text evidence="1">The sequence shown here is derived from an EMBL/GenBank/DDBJ whole genome shotgun (WGS) entry which is preliminary data.</text>
</comment>
<accession>A0A3M5J4N0</accession>
<dbReference type="InterPro" id="IPR035897">
    <property type="entry name" value="Toll_tir_struct_dom_sf"/>
</dbReference>
<dbReference type="EMBL" id="RBTE01000570">
    <property type="protein sequence ID" value="RMT18348.1"/>
    <property type="molecule type" value="Genomic_DNA"/>
</dbReference>
<reference evidence="1 2" key="1">
    <citation type="submission" date="2018-08" db="EMBL/GenBank/DDBJ databases">
        <title>Recombination of ecologically and evolutionarily significant loci maintains genetic cohesion in the Pseudomonas syringae species complex.</title>
        <authorList>
            <person name="Dillon M."/>
            <person name="Thakur S."/>
            <person name="Almeida R.N.D."/>
            <person name="Weir B.S."/>
            <person name="Guttman D.S."/>
        </authorList>
    </citation>
    <scope>NUCLEOTIDE SEQUENCE [LARGE SCALE GENOMIC DNA]</scope>
    <source>
        <strain evidence="1 2">ICMP 13684</strain>
    </source>
</reference>
<sequence length="311" mass="35519">KFLYIKSISCQFGNHIMDKSHEKLTCQKQRLEAYMHANPLSSFNRVQHSNLTNVEASQVQSAGTSSVSNIDSKNIEEHVADRLSYLGRPDGGWFFEKSLGTLKNLNIEQLAGIHDVLKLTDGVKNILSFGAREGGFELAMQFRHDLYRSQHPDESSPHDAATHYLDAISLQSNKFTKLEKLQHVDLFKMQNPFWDVGYKNGIAHAKKMACFITPEWLGSDFCKQEFQWLSETKNKDIKSAFVIFKDVDLKSNDMTSIFNFADIHKSRIMMASTPTESGLNNVKIENSVDLNFKRLLTDRESWELNNFLGSR</sequence>
<dbReference type="AlphaFoldDB" id="A0A3M5J4N0"/>
<evidence type="ECO:0000313" key="2">
    <source>
        <dbReference type="Proteomes" id="UP000278180"/>
    </source>
</evidence>
<protein>
    <submittedName>
        <fullName evidence="1">Type III effector HopAM1-2</fullName>
    </submittedName>
</protein>